<comment type="similarity">
    <text evidence="1">Belongs to the CvfB family.</text>
</comment>
<dbReference type="EMBL" id="CP018866">
    <property type="protein sequence ID" value="AST90570.1"/>
    <property type="molecule type" value="Genomic_DNA"/>
</dbReference>
<dbReference type="InterPro" id="IPR048588">
    <property type="entry name" value="CvfB_S1_2nd"/>
</dbReference>
<dbReference type="InterPro" id="IPR039566">
    <property type="entry name" value="CvfB_S1_st"/>
</dbReference>
<evidence type="ECO:0000259" key="2">
    <source>
        <dbReference type="PROSITE" id="PS50126"/>
    </source>
</evidence>
<dbReference type="SMART" id="SM00316">
    <property type="entry name" value="S1"/>
    <property type="match status" value="3"/>
</dbReference>
<dbReference type="Pfam" id="PF21191">
    <property type="entry name" value="CvfB_1st"/>
    <property type="match status" value="1"/>
</dbReference>
<dbReference type="PANTHER" id="PTHR37296">
    <property type="entry name" value="CONSERVED VIRULENCE FACTOR B"/>
    <property type="match status" value="1"/>
</dbReference>
<dbReference type="Proteomes" id="UP000215224">
    <property type="component" value="Chromosome"/>
</dbReference>
<dbReference type="PROSITE" id="PS50126">
    <property type="entry name" value="S1"/>
    <property type="match status" value="1"/>
</dbReference>
<dbReference type="PIRSF" id="PIRSF012524">
    <property type="entry name" value="YitL_S1"/>
    <property type="match status" value="1"/>
</dbReference>
<dbReference type="Pfam" id="PF17783">
    <property type="entry name" value="WHD_CvfB"/>
    <property type="match status" value="1"/>
</dbReference>
<keyword evidence="4" id="KW-1185">Reference proteome</keyword>
<proteinExistence type="inferred from homology"/>
<gene>
    <name evidence="3" type="ORF">BC6307_04390</name>
</gene>
<dbReference type="Gene3D" id="1.10.10.10">
    <property type="entry name" value="Winged helix-like DNA-binding domain superfamily/Winged helix DNA-binding domain"/>
    <property type="match status" value="1"/>
</dbReference>
<dbReference type="Pfam" id="PF21543">
    <property type="entry name" value="CvfB_2nd"/>
    <property type="match status" value="1"/>
</dbReference>
<dbReference type="SUPFAM" id="SSF50249">
    <property type="entry name" value="Nucleic acid-binding proteins"/>
    <property type="match status" value="1"/>
</dbReference>
<dbReference type="PANTHER" id="PTHR37296:SF1">
    <property type="entry name" value="CONSERVED VIRULENCE FACTOR B"/>
    <property type="match status" value="1"/>
</dbReference>
<accession>A0A223KM35</accession>
<feature type="domain" description="S1 motif" evidence="2">
    <location>
        <begin position="152"/>
        <end position="212"/>
    </location>
</feature>
<dbReference type="GO" id="GO:0003676">
    <property type="term" value="F:nucleic acid binding"/>
    <property type="evidence" value="ECO:0007669"/>
    <property type="project" value="InterPro"/>
</dbReference>
<evidence type="ECO:0000313" key="3">
    <source>
        <dbReference type="EMBL" id="AST90570.1"/>
    </source>
</evidence>
<sequence length="284" mass="32301">MELRVGNLIELEVERETPLGFSLTNGEESILLHSNEVNGEVTVGETVKVFLYTDQKGRLSATMHMPKGYQSHDWVEVIEVVRNLGVFIDIGLSKDALIPAEDLPVFESLWPKEGSLLFCRIKTDRRGMLLGKLATHDVMLDKSVAAPKEILNKNIQGTIYRLLKVGSYIFTNEGYVGFIHHSERKEEPRLGDIVEGRIIDVKRDGTINVSLLPRKQEALDEDSQVILDYMETRNGTMPYSDKSAPEDITERFHMSKAAFKRALGRLMKEGKVYQKEGWTYRKTE</sequence>
<dbReference type="InterPro" id="IPR040764">
    <property type="entry name" value="CvfB_WH"/>
</dbReference>
<dbReference type="InterPro" id="IPR014464">
    <property type="entry name" value="CvfB_fam"/>
</dbReference>
<dbReference type="InterPro" id="IPR048587">
    <property type="entry name" value="CvfB_S1_3rd"/>
</dbReference>
<protein>
    <recommendedName>
        <fullName evidence="2">S1 motif domain-containing protein</fullName>
    </recommendedName>
</protein>
<dbReference type="KEGG" id="bcoh:BC6307_04390"/>
<dbReference type="Pfam" id="PF13509">
    <property type="entry name" value="S1_2"/>
    <property type="match status" value="1"/>
</dbReference>
<dbReference type="InterPro" id="IPR036388">
    <property type="entry name" value="WH-like_DNA-bd_sf"/>
</dbReference>
<evidence type="ECO:0000313" key="4">
    <source>
        <dbReference type="Proteomes" id="UP000215224"/>
    </source>
</evidence>
<dbReference type="Gene3D" id="2.40.50.140">
    <property type="entry name" value="Nucleic acid-binding proteins"/>
    <property type="match status" value="2"/>
</dbReference>
<dbReference type="RefSeq" id="WP_066420082.1">
    <property type="nucleotide sequence ID" value="NZ_CP018866.1"/>
</dbReference>
<dbReference type="InterPro" id="IPR003029">
    <property type="entry name" value="S1_domain"/>
</dbReference>
<organism evidence="3 4">
    <name type="scientific">Sutcliffiella cohnii</name>
    <dbReference type="NCBI Taxonomy" id="33932"/>
    <lineage>
        <taxon>Bacteria</taxon>
        <taxon>Bacillati</taxon>
        <taxon>Bacillota</taxon>
        <taxon>Bacilli</taxon>
        <taxon>Bacillales</taxon>
        <taxon>Bacillaceae</taxon>
        <taxon>Sutcliffiella</taxon>
    </lineage>
</organism>
<dbReference type="InterPro" id="IPR012340">
    <property type="entry name" value="NA-bd_OB-fold"/>
</dbReference>
<reference evidence="3 4" key="1">
    <citation type="submission" date="2016-12" db="EMBL/GenBank/DDBJ databases">
        <title>The whole genome sequencing and assembly of Bacillus cohnii DSM 6307T strain.</title>
        <authorList>
            <person name="Lee Y.-J."/>
            <person name="Yi H."/>
            <person name="Bahn Y.-S."/>
            <person name="Kim J.F."/>
            <person name="Lee D.-W."/>
        </authorList>
    </citation>
    <scope>NUCLEOTIDE SEQUENCE [LARGE SCALE GENOMIC DNA]</scope>
    <source>
        <strain evidence="3 4">DSM 6307</strain>
    </source>
</reference>
<dbReference type="AlphaFoldDB" id="A0A223KM35"/>
<evidence type="ECO:0000256" key="1">
    <source>
        <dbReference type="PIRNR" id="PIRNR012524"/>
    </source>
</evidence>
<name>A0A223KM35_9BACI</name>